<sequence length="114" mass="12328">MQSSLAYFAAALRILQDPDHGDGTPVGAWGNNPINPRFDPQRKAFLETSYDDARYPQKWPSTGARRSSAGARSTRATWTRAPPGAPTLPPAAGNRRSVAGQLPGDRLLGSPRWT</sequence>
<reference evidence="2 3" key="2">
    <citation type="submission" date="2020-03" db="EMBL/GenBank/DDBJ databases">
        <authorList>
            <person name="Ichikawa N."/>
            <person name="Kimura A."/>
            <person name="Kitahashi Y."/>
            <person name="Uohara A."/>
        </authorList>
    </citation>
    <scope>NUCLEOTIDE SEQUENCE [LARGE SCALE GENOMIC DNA]</scope>
    <source>
        <strain evidence="2 3">NBRC 107702</strain>
    </source>
</reference>
<dbReference type="AlphaFoldDB" id="A0A6F8XMR8"/>
<name>A0A6F8XMR8_9ACTN</name>
<feature type="compositionally biased region" description="Low complexity" evidence="1">
    <location>
        <begin position="61"/>
        <end position="82"/>
    </location>
</feature>
<proteinExistence type="predicted"/>
<organism evidence="2 3">
    <name type="scientific">Phytohabitans flavus</name>
    <dbReference type="NCBI Taxonomy" id="1076124"/>
    <lineage>
        <taxon>Bacteria</taxon>
        <taxon>Bacillati</taxon>
        <taxon>Actinomycetota</taxon>
        <taxon>Actinomycetes</taxon>
        <taxon>Micromonosporales</taxon>
        <taxon>Micromonosporaceae</taxon>
    </lineage>
</organism>
<evidence type="ECO:0000313" key="2">
    <source>
        <dbReference type="EMBL" id="BCB75106.1"/>
    </source>
</evidence>
<evidence type="ECO:0000256" key="1">
    <source>
        <dbReference type="SAM" id="MobiDB-lite"/>
    </source>
</evidence>
<keyword evidence="3" id="KW-1185">Reference proteome</keyword>
<gene>
    <name evidence="2" type="ORF">Pflav_015160</name>
</gene>
<dbReference type="Proteomes" id="UP000502508">
    <property type="component" value="Chromosome"/>
</dbReference>
<dbReference type="KEGG" id="pfla:Pflav_015160"/>
<feature type="region of interest" description="Disordered" evidence="1">
    <location>
        <begin position="18"/>
        <end position="37"/>
    </location>
</feature>
<evidence type="ECO:0000313" key="3">
    <source>
        <dbReference type="Proteomes" id="UP000502508"/>
    </source>
</evidence>
<feature type="region of interest" description="Disordered" evidence="1">
    <location>
        <begin position="55"/>
        <end position="114"/>
    </location>
</feature>
<reference evidence="2 3" key="1">
    <citation type="submission" date="2020-03" db="EMBL/GenBank/DDBJ databases">
        <title>Whole genome shotgun sequence of Phytohabitans flavus NBRC 107702.</title>
        <authorList>
            <person name="Komaki H."/>
            <person name="Tamura T."/>
        </authorList>
    </citation>
    <scope>NUCLEOTIDE SEQUENCE [LARGE SCALE GENOMIC DNA]</scope>
    <source>
        <strain evidence="2 3">NBRC 107702</strain>
    </source>
</reference>
<dbReference type="EMBL" id="AP022870">
    <property type="protein sequence ID" value="BCB75106.1"/>
    <property type="molecule type" value="Genomic_DNA"/>
</dbReference>
<protein>
    <submittedName>
        <fullName evidence="2">Uncharacterized protein</fullName>
    </submittedName>
</protein>
<accession>A0A6F8XMR8</accession>